<dbReference type="PANTHER" id="PTHR10333:SF41">
    <property type="entry name" value="INHIBITOR OF GROWTH PROTEIN 5"/>
    <property type="match status" value="1"/>
</dbReference>
<dbReference type="FunFam" id="3.30.40.10:FF:000016">
    <property type="entry name" value="Inhibitor of growth protein"/>
    <property type="match status" value="1"/>
</dbReference>
<dbReference type="GO" id="GO:0003682">
    <property type="term" value="F:chromatin binding"/>
    <property type="evidence" value="ECO:0007669"/>
    <property type="project" value="TreeGrafter"/>
</dbReference>
<feature type="compositionally biased region" description="Basic and acidic residues" evidence="9">
    <location>
        <begin position="140"/>
        <end position="158"/>
    </location>
</feature>
<comment type="caution">
    <text evidence="10">The sequence shown here is derived from an EMBL/GenBank/DDBJ whole genome shotgun (WGS) entry which is preliminary data.</text>
</comment>
<feature type="site" description="Histone H3K4me3 binding" evidence="8">
    <location>
        <position position="93"/>
    </location>
</feature>
<dbReference type="Proteomes" id="UP001159641">
    <property type="component" value="Unassembled WGS sequence"/>
</dbReference>
<dbReference type="AlphaFoldDB" id="A0AB34GST1"/>
<feature type="region of interest" description="Disordered" evidence="9">
    <location>
        <begin position="140"/>
        <end position="160"/>
    </location>
</feature>
<dbReference type="InterPro" id="IPR011011">
    <property type="entry name" value="Znf_FYVE_PHD"/>
</dbReference>
<proteinExistence type="inferred from homology"/>
<evidence type="ECO:0000313" key="11">
    <source>
        <dbReference type="Proteomes" id="UP001159641"/>
    </source>
</evidence>
<evidence type="ECO:0000256" key="2">
    <source>
        <dbReference type="ARBA" id="ARBA00010210"/>
    </source>
</evidence>
<evidence type="ECO:0000256" key="1">
    <source>
        <dbReference type="ARBA" id="ARBA00004123"/>
    </source>
</evidence>
<keyword evidence="5" id="KW-0862">Zinc</keyword>
<name>A0AB34GST1_ESCRO</name>
<keyword evidence="6" id="KW-0156">Chromatin regulator</keyword>
<keyword evidence="3" id="KW-0479">Metal-binding</keyword>
<keyword evidence="4" id="KW-0863">Zinc-finger</keyword>
<feature type="site" description="Histone H3K4me3 binding" evidence="8">
    <location>
        <position position="97"/>
    </location>
</feature>
<dbReference type="GO" id="GO:0008270">
    <property type="term" value="F:zinc ion binding"/>
    <property type="evidence" value="ECO:0007669"/>
    <property type="project" value="UniProtKB-KW"/>
</dbReference>
<keyword evidence="11" id="KW-1185">Reference proteome</keyword>
<dbReference type="GO" id="GO:2001235">
    <property type="term" value="P:positive regulation of apoptotic signaling pathway"/>
    <property type="evidence" value="ECO:0007669"/>
    <property type="project" value="TreeGrafter"/>
</dbReference>
<dbReference type="PANTHER" id="PTHR10333">
    <property type="entry name" value="INHIBITOR OF GROWTH PROTEIN"/>
    <property type="match status" value="1"/>
</dbReference>
<evidence type="ECO:0000256" key="3">
    <source>
        <dbReference type="ARBA" id="ARBA00022723"/>
    </source>
</evidence>
<comment type="similarity">
    <text evidence="2">Belongs to the ING family.</text>
</comment>
<dbReference type="GO" id="GO:0005634">
    <property type="term" value="C:nucleus"/>
    <property type="evidence" value="ECO:0007669"/>
    <property type="project" value="UniProtKB-SubCell"/>
</dbReference>
<protein>
    <recommendedName>
        <fullName evidence="12">Zinc finger PHD-type domain-containing protein</fullName>
    </recommendedName>
</protein>
<comment type="subcellular location">
    <subcellularLocation>
        <location evidence="1">Nucleus</location>
    </subcellularLocation>
</comment>
<dbReference type="EMBL" id="JAIQCJ010002141">
    <property type="protein sequence ID" value="KAJ8781715.1"/>
    <property type="molecule type" value="Genomic_DNA"/>
</dbReference>
<dbReference type="GO" id="GO:0006325">
    <property type="term" value="P:chromatin organization"/>
    <property type="evidence" value="ECO:0007669"/>
    <property type="project" value="UniProtKB-KW"/>
</dbReference>
<evidence type="ECO:0000256" key="6">
    <source>
        <dbReference type="ARBA" id="ARBA00022853"/>
    </source>
</evidence>
<reference evidence="10 11" key="1">
    <citation type="submission" date="2022-11" db="EMBL/GenBank/DDBJ databases">
        <title>Whole genome sequence of Eschrichtius robustus ER-17-0199.</title>
        <authorList>
            <person name="Bruniche-Olsen A."/>
            <person name="Black A.N."/>
            <person name="Fields C.J."/>
            <person name="Walden K."/>
            <person name="Dewoody J.A."/>
        </authorList>
    </citation>
    <scope>NUCLEOTIDE SEQUENCE [LARGE SCALE GENOMIC DNA]</scope>
    <source>
        <strain evidence="10">ER-17-0199</strain>
        <tissue evidence="10">Blubber</tissue>
    </source>
</reference>
<dbReference type="InterPro" id="IPR028651">
    <property type="entry name" value="ING_fam"/>
</dbReference>
<evidence type="ECO:0000256" key="9">
    <source>
        <dbReference type="SAM" id="MobiDB-lite"/>
    </source>
</evidence>
<evidence type="ECO:0000313" key="10">
    <source>
        <dbReference type="EMBL" id="KAJ8781715.1"/>
    </source>
</evidence>
<dbReference type="SUPFAM" id="SSF57903">
    <property type="entry name" value="FYVE/PHD zinc finger"/>
    <property type="match status" value="1"/>
</dbReference>
<sequence length="172" mass="18976">MRVDSTSPSLCAAAEPQAVDRRAVWMVQGSGWAVGGAQRAAGGCRATGRFPGVGRSEFTDTILSVHPSDVLDMPVDPNEPTYCLCHQVSYGEMIGCDNPDCPIEWFHFACVDLTTKPKGKWSVWAPAFLENWVLSTVRSGKEEEEVRKRRTPGPEEHVNTSLHSRRNILSSF</sequence>
<keyword evidence="7" id="KW-0539">Nucleus</keyword>
<evidence type="ECO:0000256" key="5">
    <source>
        <dbReference type="ARBA" id="ARBA00022833"/>
    </source>
</evidence>
<dbReference type="Gene3D" id="3.30.40.10">
    <property type="entry name" value="Zinc/RING finger domain, C3HC4 (zinc finger)"/>
    <property type="match status" value="1"/>
</dbReference>
<evidence type="ECO:0000256" key="7">
    <source>
        <dbReference type="ARBA" id="ARBA00023242"/>
    </source>
</evidence>
<gene>
    <name evidence="10" type="ORF">J1605_010973</name>
</gene>
<evidence type="ECO:0008006" key="12">
    <source>
        <dbReference type="Google" id="ProtNLM"/>
    </source>
</evidence>
<dbReference type="InterPro" id="IPR013083">
    <property type="entry name" value="Znf_RING/FYVE/PHD"/>
</dbReference>
<dbReference type="GO" id="GO:0006355">
    <property type="term" value="P:regulation of DNA-templated transcription"/>
    <property type="evidence" value="ECO:0007669"/>
    <property type="project" value="TreeGrafter"/>
</dbReference>
<accession>A0AB34GST1</accession>
<feature type="site" description="Histone H3K4me3 binding" evidence="8">
    <location>
        <position position="105"/>
    </location>
</feature>
<organism evidence="10 11">
    <name type="scientific">Eschrichtius robustus</name>
    <name type="common">California gray whale</name>
    <name type="synonym">Eschrichtius gibbosus</name>
    <dbReference type="NCBI Taxonomy" id="9764"/>
    <lineage>
        <taxon>Eukaryota</taxon>
        <taxon>Metazoa</taxon>
        <taxon>Chordata</taxon>
        <taxon>Craniata</taxon>
        <taxon>Vertebrata</taxon>
        <taxon>Euteleostomi</taxon>
        <taxon>Mammalia</taxon>
        <taxon>Eutheria</taxon>
        <taxon>Laurasiatheria</taxon>
        <taxon>Artiodactyla</taxon>
        <taxon>Whippomorpha</taxon>
        <taxon>Cetacea</taxon>
        <taxon>Mysticeti</taxon>
        <taxon>Eschrichtiidae</taxon>
        <taxon>Eschrichtius</taxon>
    </lineage>
</organism>
<dbReference type="CDD" id="cd15586">
    <property type="entry name" value="PHD_ING4_5"/>
    <property type="match status" value="1"/>
</dbReference>
<evidence type="ECO:0000256" key="4">
    <source>
        <dbReference type="ARBA" id="ARBA00022771"/>
    </source>
</evidence>
<evidence type="ECO:0000256" key="8">
    <source>
        <dbReference type="PIRSR" id="PIRSR628651-50"/>
    </source>
</evidence>
<feature type="site" description="Histone H3K4me3 binding" evidence="8">
    <location>
        <position position="82"/>
    </location>
</feature>